<keyword evidence="3" id="KW-1185">Reference proteome</keyword>
<dbReference type="EMBL" id="JANPWB010000010">
    <property type="protein sequence ID" value="KAJ1145057.1"/>
    <property type="molecule type" value="Genomic_DNA"/>
</dbReference>
<evidence type="ECO:0000256" key="1">
    <source>
        <dbReference type="SAM" id="MobiDB-lite"/>
    </source>
</evidence>
<dbReference type="Proteomes" id="UP001066276">
    <property type="component" value="Chromosome 6"/>
</dbReference>
<feature type="compositionally biased region" description="Polar residues" evidence="1">
    <location>
        <begin position="186"/>
        <end position="195"/>
    </location>
</feature>
<name>A0AAV7QZR5_PLEWA</name>
<evidence type="ECO:0008006" key="4">
    <source>
        <dbReference type="Google" id="ProtNLM"/>
    </source>
</evidence>
<dbReference type="PANTHER" id="PTHR47282:SF1">
    <property type="entry name" value="PGC-1 AND ERR-INDUCED REGULATOR IN MUSCLE PROTEIN 1"/>
    <property type="match status" value="1"/>
</dbReference>
<comment type="caution">
    <text evidence="2">The sequence shown here is derived from an EMBL/GenBank/DDBJ whole genome shotgun (WGS) entry which is preliminary data.</text>
</comment>
<dbReference type="GO" id="GO:0005634">
    <property type="term" value="C:nucleus"/>
    <property type="evidence" value="ECO:0007669"/>
    <property type="project" value="TreeGrafter"/>
</dbReference>
<dbReference type="GO" id="GO:0006355">
    <property type="term" value="P:regulation of DNA-templated transcription"/>
    <property type="evidence" value="ECO:0007669"/>
    <property type="project" value="InterPro"/>
</dbReference>
<sequence length="757" mass="83855">MDNFEYSIQLNDRDWADFFSEAEECHLEEASLATADDQILSDTDPEENLQEEGPTRRSRQIKISLCSGELGPMSRIWAPTVHNIWGISDNHDVTPELHLSRDQDVLSGSEDEEDEISSVSRYLCDRDKTWQNQLDSTMLKTQMVSSCPSRTTRTSRSSRDIVSCEDLSHGQEGKGWTPEHNGADPLTSTLPNPFSSIQQSRIPYAKVEPWRNPGHNLDVTERPEGSLSSSMMGSPIEHSEEDSPGADILSTGPGTVFAPGQGRFYPVLMVGPQGEKSANARLSTLLPLACEDSSQKSIHISSTQGTQLGKYRGQGAHLINNGQQNIEEGSLGVELPILGGSGDEEVEDSRGEEVKSPNCNRLKWQSEIDNHHSKTQWYPHLDNLTEKMSLGEEVHGSLPDGNGIRRFGLLDSMPGSQTRIKTEGPVEDMAGIDRSVGKAISGDPTDPAPSTCTANPICIPNPDWEQQEGRDSGCFAPSIPDVFTPPEDKFTMTFPETYDFFFCENHEQGEPNARNIQANKPEALLVVDSEEAMSAPEIYEYFFCEGEKDDCMLERTPLVQGWCSRTRPPSPPAGEHSTEDQPTSISFPEAYEHFFDDSNRPISSHRGLFGMSSLRATGVPAAWRSFLPQRIRLQVKPVTSISTTEMKAGRQRQLCPLLMNPHLTKEESQEQGEASRKAIAIRGAHPRQLVIGQGDMCLVFLAFATWAVKTTDLQAPDAWKTALLANLGAVTAIRYLRRRARGEGGRLHQRCHEEPLL</sequence>
<dbReference type="InterPro" id="IPR043442">
    <property type="entry name" value="Perm1"/>
</dbReference>
<evidence type="ECO:0000313" key="2">
    <source>
        <dbReference type="EMBL" id="KAJ1145057.1"/>
    </source>
</evidence>
<protein>
    <recommendedName>
        <fullName evidence="4">PGC-1 and ERR-induced regulator in muscle protein 1</fullName>
    </recommendedName>
</protein>
<dbReference type="GO" id="GO:0014850">
    <property type="term" value="P:response to muscle activity"/>
    <property type="evidence" value="ECO:0007669"/>
    <property type="project" value="TreeGrafter"/>
</dbReference>
<evidence type="ECO:0000313" key="3">
    <source>
        <dbReference type="Proteomes" id="UP001066276"/>
    </source>
</evidence>
<organism evidence="2 3">
    <name type="scientific">Pleurodeles waltl</name>
    <name type="common">Iberian ribbed newt</name>
    <dbReference type="NCBI Taxonomy" id="8319"/>
    <lineage>
        <taxon>Eukaryota</taxon>
        <taxon>Metazoa</taxon>
        <taxon>Chordata</taxon>
        <taxon>Craniata</taxon>
        <taxon>Vertebrata</taxon>
        <taxon>Euteleostomi</taxon>
        <taxon>Amphibia</taxon>
        <taxon>Batrachia</taxon>
        <taxon>Caudata</taxon>
        <taxon>Salamandroidea</taxon>
        <taxon>Salamandridae</taxon>
        <taxon>Pleurodelinae</taxon>
        <taxon>Pleurodeles</taxon>
    </lineage>
</organism>
<proteinExistence type="predicted"/>
<feature type="region of interest" description="Disordered" evidence="1">
    <location>
        <begin position="144"/>
        <end position="195"/>
    </location>
</feature>
<dbReference type="PANTHER" id="PTHR47282">
    <property type="entry name" value="PGC-1 AND ERR-INDUCED REGULATOR IN MUSCLE PROTEIN 1"/>
    <property type="match status" value="1"/>
</dbReference>
<feature type="region of interest" description="Disordered" evidence="1">
    <location>
        <begin position="32"/>
        <end position="58"/>
    </location>
</feature>
<reference evidence="2" key="1">
    <citation type="journal article" date="2022" name="bioRxiv">
        <title>Sequencing and chromosome-scale assembly of the giantPleurodeles waltlgenome.</title>
        <authorList>
            <person name="Brown T."/>
            <person name="Elewa A."/>
            <person name="Iarovenko S."/>
            <person name="Subramanian E."/>
            <person name="Araus A.J."/>
            <person name="Petzold A."/>
            <person name="Susuki M."/>
            <person name="Suzuki K.-i.T."/>
            <person name="Hayashi T."/>
            <person name="Toyoda A."/>
            <person name="Oliveira C."/>
            <person name="Osipova E."/>
            <person name="Leigh N.D."/>
            <person name="Simon A."/>
            <person name="Yun M.H."/>
        </authorList>
    </citation>
    <scope>NUCLEOTIDE SEQUENCE</scope>
    <source>
        <strain evidence="2">20211129_DDA</strain>
        <tissue evidence="2">Liver</tissue>
    </source>
</reference>
<dbReference type="GO" id="GO:0005737">
    <property type="term" value="C:cytoplasm"/>
    <property type="evidence" value="ECO:0007669"/>
    <property type="project" value="TreeGrafter"/>
</dbReference>
<feature type="region of interest" description="Disordered" evidence="1">
    <location>
        <begin position="563"/>
        <end position="583"/>
    </location>
</feature>
<accession>A0AAV7QZR5</accession>
<gene>
    <name evidence="2" type="ORF">NDU88_011349</name>
</gene>
<feature type="region of interest" description="Disordered" evidence="1">
    <location>
        <begin position="207"/>
        <end position="244"/>
    </location>
</feature>
<dbReference type="AlphaFoldDB" id="A0AAV7QZR5"/>